<proteinExistence type="predicted"/>
<dbReference type="EMBL" id="BAAAZN010000006">
    <property type="protein sequence ID" value="GAA3548123.1"/>
    <property type="molecule type" value="Genomic_DNA"/>
</dbReference>
<dbReference type="Pfam" id="PF00005">
    <property type="entry name" value="ABC_tran"/>
    <property type="match status" value="1"/>
</dbReference>
<accession>A0ABP6W893</accession>
<dbReference type="PANTHER" id="PTHR24220">
    <property type="entry name" value="IMPORT ATP-BINDING PROTEIN"/>
    <property type="match status" value="1"/>
</dbReference>
<dbReference type="SMART" id="SM00382">
    <property type="entry name" value="AAA"/>
    <property type="match status" value="1"/>
</dbReference>
<dbReference type="GO" id="GO:0005524">
    <property type="term" value="F:ATP binding"/>
    <property type="evidence" value="ECO:0007669"/>
    <property type="project" value="UniProtKB-KW"/>
</dbReference>
<dbReference type="Gene3D" id="3.40.50.300">
    <property type="entry name" value="P-loop containing nucleotide triphosphate hydrolases"/>
    <property type="match status" value="1"/>
</dbReference>
<evidence type="ECO:0000313" key="5">
    <source>
        <dbReference type="EMBL" id="GAA3548123.1"/>
    </source>
</evidence>
<reference evidence="6" key="1">
    <citation type="journal article" date="2019" name="Int. J. Syst. Evol. Microbiol.">
        <title>The Global Catalogue of Microorganisms (GCM) 10K type strain sequencing project: providing services to taxonomists for standard genome sequencing and annotation.</title>
        <authorList>
            <consortium name="The Broad Institute Genomics Platform"/>
            <consortium name="The Broad Institute Genome Sequencing Center for Infectious Disease"/>
            <person name="Wu L."/>
            <person name="Ma J."/>
        </authorList>
    </citation>
    <scope>NUCLEOTIDE SEQUENCE [LARGE SCALE GENOMIC DNA]</scope>
    <source>
        <strain evidence="6">JCM 16898</strain>
    </source>
</reference>
<keyword evidence="1" id="KW-0813">Transport</keyword>
<dbReference type="PROSITE" id="PS00211">
    <property type="entry name" value="ABC_TRANSPORTER_1"/>
    <property type="match status" value="1"/>
</dbReference>
<evidence type="ECO:0000259" key="4">
    <source>
        <dbReference type="PROSITE" id="PS50893"/>
    </source>
</evidence>
<gene>
    <name evidence="5" type="ORF">GCM10022222_34650</name>
</gene>
<dbReference type="InterPro" id="IPR017911">
    <property type="entry name" value="MacB-like_ATP-bd"/>
</dbReference>
<organism evidence="5 6">
    <name type="scientific">Amycolatopsis ultiminotia</name>
    <dbReference type="NCBI Taxonomy" id="543629"/>
    <lineage>
        <taxon>Bacteria</taxon>
        <taxon>Bacillati</taxon>
        <taxon>Actinomycetota</taxon>
        <taxon>Actinomycetes</taxon>
        <taxon>Pseudonocardiales</taxon>
        <taxon>Pseudonocardiaceae</taxon>
        <taxon>Amycolatopsis</taxon>
    </lineage>
</organism>
<dbReference type="InterPro" id="IPR003593">
    <property type="entry name" value="AAA+_ATPase"/>
</dbReference>
<keyword evidence="3 5" id="KW-0067">ATP-binding</keyword>
<keyword evidence="6" id="KW-1185">Reference proteome</keyword>
<dbReference type="InterPro" id="IPR017871">
    <property type="entry name" value="ABC_transporter-like_CS"/>
</dbReference>
<dbReference type="PANTHER" id="PTHR24220:SF685">
    <property type="entry name" value="ABC TRANSPORTER RELATED"/>
    <property type="match status" value="1"/>
</dbReference>
<protein>
    <submittedName>
        <fullName evidence="5">ABC transporter ATP-binding protein</fullName>
    </submittedName>
</protein>
<evidence type="ECO:0000313" key="6">
    <source>
        <dbReference type="Proteomes" id="UP001500689"/>
    </source>
</evidence>
<feature type="domain" description="ABC transporter" evidence="4">
    <location>
        <begin position="14"/>
        <end position="250"/>
    </location>
</feature>
<evidence type="ECO:0000256" key="2">
    <source>
        <dbReference type="ARBA" id="ARBA00022741"/>
    </source>
</evidence>
<evidence type="ECO:0000256" key="3">
    <source>
        <dbReference type="ARBA" id="ARBA00022840"/>
    </source>
</evidence>
<dbReference type="PROSITE" id="PS50893">
    <property type="entry name" value="ABC_TRANSPORTER_2"/>
    <property type="match status" value="1"/>
</dbReference>
<dbReference type="InterPro" id="IPR015854">
    <property type="entry name" value="ABC_transpr_LolD-like"/>
</dbReference>
<dbReference type="CDD" id="cd03255">
    <property type="entry name" value="ABC_MJ0796_LolCDE_FtsE"/>
    <property type="match status" value="1"/>
</dbReference>
<sequence>MNDVPTMTSVEAPVRLDAVHKTYGSGESAVEALSGVSVGFPAGSFTAVMGPSGSGKSTLLHCAAGLDKPSSGRVTLVGTDLKGKSETKLTELRRQHVAFVFQSFNLMPALNVEQNVTLPTLLAGREPDQAWVSQVIARVGLSQRVKHRPGELSGGQQQRVAIARALAARPQVVFADEPTGALDTTTALEVLGLMRELVSAGQTIVMVTHDPVAASYADNVLFLVDGQIVTQMATPSVEAVAGTLAQLGAQAKQARGQR</sequence>
<dbReference type="Proteomes" id="UP001500689">
    <property type="component" value="Unassembled WGS sequence"/>
</dbReference>
<evidence type="ECO:0000256" key="1">
    <source>
        <dbReference type="ARBA" id="ARBA00022448"/>
    </source>
</evidence>
<keyword evidence="2" id="KW-0547">Nucleotide-binding</keyword>
<dbReference type="InterPro" id="IPR027417">
    <property type="entry name" value="P-loop_NTPase"/>
</dbReference>
<name>A0ABP6W893_9PSEU</name>
<dbReference type="InterPro" id="IPR003439">
    <property type="entry name" value="ABC_transporter-like_ATP-bd"/>
</dbReference>
<dbReference type="SUPFAM" id="SSF52540">
    <property type="entry name" value="P-loop containing nucleoside triphosphate hydrolases"/>
    <property type="match status" value="1"/>
</dbReference>
<comment type="caution">
    <text evidence="5">The sequence shown here is derived from an EMBL/GenBank/DDBJ whole genome shotgun (WGS) entry which is preliminary data.</text>
</comment>